<proteinExistence type="predicted"/>
<comment type="caution">
    <text evidence="1">The sequence shown here is derived from an EMBL/GenBank/DDBJ whole genome shotgun (WGS) entry which is preliminary data.</text>
</comment>
<accession>A0A080M1S4</accession>
<dbReference type="AlphaFoldDB" id="A0A080M1S4"/>
<evidence type="ECO:0000313" key="2">
    <source>
        <dbReference type="Proteomes" id="UP000020077"/>
    </source>
</evidence>
<evidence type="ECO:0000313" key="1">
    <source>
        <dbReference type="EMBL" id="KFB71089.1"/>
    </source>
</evidence>
<name>A0A080M1S4_9PROT</name>
<dbReference type="Proteomes" id="UP000020077">
    <property type="component" value="Unassembled WGS sequence"/>
</dbReference>
<dbReference type="EMBL" id="JDVG02000598">
    <property type="protein sequence ID" value="KFB71089.1"/>
    <property type="molecule type" value="Genomic_DNA"/>
</dbReference>
<sequence>MCRCAIYQYEHIDPEYADAEAHEPDKICLLCGGCHDRVTRGRLSKETVKARYLEVQRSNEIHRPFEDLDLSAQNICVEMGTAVFEYARHLLRINGHDLLSITPPKNGSAFPTLNGVFCDHTGREIFRITDNIWEGPNDAWDIRVIGTEVTVKSEGNRIALAFRITPPDKIAIGHLNMYLDNCHIVCGDQGIWVGQVYETGYTYIGIGKLRCQGAEIGVDVDSRGVGPPAVRGVNMTGGEGVVLDGTGIRIAVGAVAMNIGDLEVWVQ</sequence>
<organism evidence="1 2">
    <name type="scientific">Candidatus Accumulibacter phosphatis</name>
    <dbReference type="NCBI Taxonomy" id="327160"/>
    <lineage>
        <taxon>Bacteria</taxon>
        <taxon>Pseudomonadati</taxon>
        <taxon>Pseudomonadota</taxon>
        <taxon>Betaproteobacteria</taxon>
        <taxon>Candidatus Accumulibacter</taxon>
    </lineage>
</organism>
<protein>
    <submittedName>
        <fullName evidence="1">Uncharacterized protein</fullName>
    </submittedName>
</protein>
<reference evidence="1 2" key="1">
    <citation type="submission" date="2014-02" db="EMBL/GenBank/DDBJ databases">
        <title>Expanding our view of genomic diversity in Candidatus Accumulibacter clades.</title>
        <authorList>
            <person name="Skennerton C.T."/>
            <person name="Barr J.J."/>
            <person name="Slater F.R."/>
            <person name="Bond P.L."/>
            <person name="Tyson G.W."/>
        </authorList>
    </citation>
    <scope>NUCLEOTIDE SEQUENCE [LARGE SCALE GENOMIC DNA]</scope>
    <source>
        <strain evidence="2">BA-91</strain>
    </source>
</reference>
<gene>
    <name evidence="1" type="ORF">AW09_003795</name>
</gene>